<dbReference type="Proteomes" id="UP001164472">
    <property type="component" value="Chromosome"/>
</dbReference>
<accession>A0A9E8HQE7</accession>
<dbReference type="PANTHER" id="PTHR48081">
    <property type="entry name" value="AB HYDROLASE SUPERFAMILY PROTEIN C4A8.06C"/>
    <property type="match status" value="1"/>
</dbReference>
<dbReference type="GO" id="GO:0016787">
    <property type="term" value="F:hydrolase activity"/>
    <property type="evidence" value="ECO:0007669"/>
    <property type="project" value="UniProtKB-KW"/>
</dbReference>
<evidence type="ECO:0000256" key="1">
    <source>
        <dbReference type="ARBA" id="ARBA00022801"/>
    </source>
</evidence>
<reference evidence="3" key="1">
    <citation type="submission" date="2022-07" db="EMBL/GenBank/DDBJ databases">
        <title>Alkalimarinus sp. nov., isolated from gut of a Alitta virens.</title>
        <authorList>
            <person name="Yang A.I."/>
            <person name="Shin N.-R."/>
        </authorList>
    </citation>
    <scope>NUCLEOTIDE SEQUENCE</scope>
    <source>
        <strain evidence="3">FA028</strain>
    </source>
</reference>
<evidence type="ECO:0000313" key="4">
    <source>
        <dbReference type="Proteomes" id="UP001164472"/>
    </source>
</evidence>
<dbReference type="Pfam" id="PF20434">
    <property type="entry name" value="BD-FAE"/>
    <property type="match status" value="1"/>
</dbReference>
<dbReference type="EMBL" id="CP101527">
    <property type="protein sequence ID" value="UZW74636.1"/>
    <property type="molecule type" value="Genomic_DNA"/>
</dbReference>
<keyword evidence="4" id="KW-1185">Reference proteome</keyword>
<dbReference type="KEGG" id="asem:NNL22_16690"/>
<feature type="domain" description="BD-FAE-like" evidence="2">
    <location>
        <begin position="160"/>
        <end position="367"/>
    </location>
</feature>
<gene>
    <name evidence="3" type="ORF">NNL22_16690</name>
</gene>
<dbReference type="InterPro" id="IPR050300">
    <property type="entry name" value="GDXG_lipolytic_enzyme"/>
</dbReference>
<dbReference type="RefSeq" id="WP_251810063.1">
    <property type="nucleotide sequence ID" value="NZ_CP101527.1"/>
</dbReference>
<evidence type="ECO:0000313" key="3">
    <source>
        <dbReference type="EMBL" id="UZW74636.1"/>
    </source>
</evidence>
<dbReference type="InterPro" id="IPR029058">
    <property type="entry name" value="AB_hydrolase_fold"/>
</dbReference>
<dbReference type="SUPFAM" id="SSF53474">
    <property type="entry name" value="alpha/beta-Hydrolases"/>
    <property type="match status" value="1"/>
</dbReference>
<evidence type="ECO:0000259" key="2">
    <source>
        <dbReference type="Pfam" id="PF20434"/>
    </source>
</evidence>
<proteinExistence type="predicted"/>
<protein>
    <submittedName>
        <fullName evidence="3">Alpha/beta hydrolase</fullName>
    </submittedName>
</protein>
<name>A0A9E8HQE7_9ALTE</name>
<dbReference type="AlphaFoldDB" id="A0A9E8HQE7"/>
<sequence>MTVLFLVFAILSACFSYNLFYPVYKHPKGVLISFLSGWLVGELVWHHLIIQVAITLLFVAGGVVEGFWGSLGLLILLVSWWGMTMYHLQAAVAEQEVEDSLIKSLGADYRQTFRDGIHNHADKKPSRRELARPFASLRSTNVELIKNITYEQVDGFNLKLDIRRAKRSVENAPVLFQIHGGAWTYKMGSKNEQGIPLMNRLAEMGWVCVAIDYRLSPKATFPDHIIDCKKALVWVKKHIAEYGGNPDFILVTGGSAGGHLSSLLSLTENFAAFQPGFEDEDTRINGCVPFYGIYDFLDEQGLQYHKGLEDILEKSILKSSKQANPELYRQASPINHIHKKAPPFMVIQGNKDTLVSTDETRYFVEQLKQVSENPVVYSEITGAQHAFDVFPSVRSEHVLNGVVRFAEWLYSDYINKQTKT</sequence>
<organism evidence="3 4">
    <name type="scientific">Alkalimarinus sediminis</name>
    <dbReference type="NCBI Taxonomy" id="1632866"/>
    <lineage>
        <taxon>Bacteria</taxon>
        <taxon>Pseudomonadati</taxon>
        <taxon>Pseudomonadota</taxon>
        <taxon>Gammaproteobacteria</taxon>
        <taxon>Alteromonadales</taxon>
        <taxon>Alteromonadaceae</taxon>
        <taxon>Alkalimarinus</taxon>
    </lineage>
</organism>
<dbReference type="PANTHER" id="PTHR48081:SF33">
    <property type="entry name" value="KYNURENINE FORMAMIDASE"/>
    <property type="match status" value="1"/>
</dbReference>
<dbReference type="Gene3D" id="3.40.50.1820">
    <property type="entry name" value="alpha/beta hydrolase"/>
    <property type="match status" value="1"/>
</dbReference>
<dbReference type="InterPro" id="IPR049492">
    <property type="entry name" value="BD-FAE-like_dom"/>
</dbReference>
<keyword evidence="1 3" id="KW-0378">Hydrolase</keyword>